<keyword evidence="9" id="KW-1185">Reference proteome</keyword>
<keyword evidence="4 6" id="KW-0975">Bacterial flagellum</keyword>
<dbReference type="InterPro" id="IPR001444">
    <property type="entry name" value="Flag_bb_rod_N"/>
</dbReference>
<reference evidence="8" key="2">
    <citation type="submission" date="2020-09" db="EMBL/GenBank/DDBJ databases">
        <authorList>
            <person name="Sun Q."/>
            <person name="Kim S."/>
        </authorList>
    </citation>
    <scope>NUCLEOTIDE SEQUENCE</scope>
    <source>
        <strain evidence="8">KCTC 23732</strain>
    </source>
</reference>
<keyword evidence="8" id="KW-0969">Cilium</keyword>
<dbReference type="NCBIfam" id="TIGR01396">
    <property type="entry name" value="FlgB"/>
    <property type="match status" value="1"/>
</dbReference>
<dbReference type="PANTHER" id="PTHR30435">
    <property type="entry name" value="FLAGELLAR PROTEIN"/>
    <property type="match status" value="1"/>
</dbReference>
<dbReference type="Proteomes" id="UP000608345">
    <property type="component" value="Unassembled WGS sequence"/>
</dbReference>
<evidence type="ECO:0000313" key="9">
    <source>
        <dbReference type="Proteomes" id="UP000608345"/>
    </source>
</evidence>
<keyword evidence="8" id="KW-0282">Flagellum</keyword>
<comment type="function">
    <text evidence="5 6">Structural component of flagellum, the bacterial motility apparatus. Part of the rod structure of flagellar basal body.</text>
</comment>
<dbReference type="AlphaFoldDB" id="A0A918JQM1"/>
<dbReference type="InterPro" id="IPR006300">
    <property type="entry name" value="FlgB"/>
</dbReference>
<comment type="subunit">
    <text evidence="6">The basal body constitutes a major portion of the flagellar organelle and consists of a number of rings mounted on a central rod.</text>
</comment>
<evidence type="ECO:0000256" key="6">
    <source>
        <dbReference type="PIRNR" id="PIRNR002889"/>
    </source>
</evidence>
<evidence type="ECO:0000256" key="3">
    <source>
        <dbReference type="ARBA" id="ARBA00014376"/>
    </source>
</evidence>
<dbReference type="RefSeq" id="WP_189385814.1">
    <property type="nucleotide sequence ID" value="NZ_BAABFY010000016.1"/>
</dbReference>
<feature type="domain" description="Flagellar basal body rod protein N-terminal" evidence="7">
    <location>
        <begin position="12"/>
        <end position="38"/>
    </location>
</feature>
<evidence type="ECO:0000256" key="4">
    <source>
        <dbReference type="ARBA" id="ARBA00023143"/>
    </source>
</evidence>
<comment type="caution">
    <text evidence="8">The sequence shown here is derived from an EMBL/GenBank/DDBJ whole genome shotgun (WGS) entry which is preliminary data.</text>
</comment>
<dbReference type="GO" id="GO:0071978">
    <property type="term" value="P:bacterial-type flagellum-dependent swarming motility"/>
    <property type="evidence" value="ECO:0007669"/>
    <property type="project" value="TreeGrafter"/>
</dbReference>
<evidence type="ECO:0000259" key="7">
    <source>
        <dbReference type="Pfam" id="PF00460"/>
    </source>
</evidence>
<gene>
    <name evidence="8" type="primary">flgB</name>
    <name evidence="8" type="ORF">GCM10011450_24700</name>
</gene>
<keyword evidence="8" id="KW-0966">Cell projection</keyword>
<evidence type="ECO:0000256" key="2">
    <source>
        <dbReference type="ARBA" id="ARBA00009677"/>
    </source>
</evidence>
<name>A0A918JQM1_9BURK</name>
<evidence type="ECO:0000256" key="5">
    <source>
        <dbReference type="ARBA" id="ARBA00024934"/>
    </source>
</evidence>
<proteinExistence type="inferred from homology"/>
<dbReference type="EMBL" id="BMYS01000021">
    <property type="protein sequence ID" value="GGW93758.1"/>
    <property type="molecule type" value="Genomic_DNA"/>
</dbReference>
<accession>A0A918JQM1</accession>
<reference evidence="8" key="1">
    <citation type="journal article" date="2014" name="Int. J. Syst. Evol. Microbiol.">
        <title>Complete genome sequence of Corynebacterium casei LMG S-19264T (=DSM 44701T), isolated from a smear-ripened cheese.</title>
        <authorList>
            <consortium name="US DOE Joint Genome Institute (JGI-PGF)"/>
            <person name="Walter F."/>
            <person name="Albersmeier A."/>
            <person name="Kalinowski J."/>
            <person name="Ruckert C."/>
        </authorList>
    </citation>
    <scope>NUCLEOTIDE SEQUENCE</scope>
    <source>
        <strain evidence="8">KCTC 23732</strain>
    </source>
</reference>
<evidence type="ECO:0000313" key="8">
    <source>
        <dbReference type="EMBL" id="GGW93758.1"/>
    </source>
</evidence>
<evidence type="ECO:0000256" key="1">
    <source>
        <dbReference type="ARBA" id="ARBA00004117"/>
    </source>
</evidence>
<comment type="subcellular location">
    <subcellularLocation>
        <location evidence="1 6">Bacterial flagellum basal body</location>
    </subcellularLocation>
</comment>
<dbReference type="Pfam" id="PF00460">
    <property type="entry name" value="Flg_bb_rod"/>
    <property type="match status" value="1"/>
</dbReference>
<sequence length="135" mass="14908">MDRIGNEFKFLQTAVGLRQQRMELLSTNIANADTPNYKARDFSFREVLAQASGAQKGLADTQLTLTSARHIPAAAMGPLQFSPQYRLPTQNSLDGNTVEMDVERVAFADNTMQYQATLTLLNGKIKSMLSALQPN</sequence>
<dbReference type="InterPro" id="IPR019776">
    <property type="entry name" value="Flagellar_basal_body_rod_CS"/>
</dbReference>
<comment type="similarity">
    <text evidence="2 6">Belongs to the flagella basal body rod proteins family.</text>
</comment>
<dbReference type="PANTHER" id="PTHR30435:SF12">
    <property type="entry name" value="FLAGELLAR BASAL BODY ROD PROTEIN FLGB"/>
    <property type="match status" value="1"/>
</dbReference>
<dbReference type="PROSITE" id="PS00588">
    <property type="entry name" value="FLAGELLA_BB_ROD"/>
    <property type="match status" value="1"/>
</dbReference>
<protein>
    <recommendedName>
        <fullName evidence="3 6">Flagellar basal body rod protein FlgB</fullName>
    </recommendedName>
</protein>
<dbReference type="PIRSF" id="PIRSF002889">
    <property type="entry name" value="Rod_FlgB"/>
    <property type="match status" value="1"/>
</dbReference>
<dbReference type="GO" id="GO:0030694">
    <property type="term" value="C:bacterial-type flagellum basal body, rod"/>
    <property type="evidence" value="ECO:0007669"/>
    <property type="project" value="InterPro"/>
</dbReference>
<organism evidence="8 9">
    <name type="scientific">Advenella faeciporci</name>
    <dbReference type="NCBI Taxonomy" id="797535"/>
    <lineage>
        <taxon>Bacteria</taxon>
        <taxon>Pseudomonadati</taxon>
        <taxon>Pseudomonadota</taxon>
        <taxon>Betaproteobacteria</taxon>
        <taxon>Burkholderiales</taxon>
        <taxon>Alcaligenaceae</taxon>
    </lineage>
</organism>